<dbReference type="InterPro" id="IPR018750">
    <property type="entry name" value="DUF2306_membrane"/>
</dbReference>
<reference evidence="2 3" key="1">
    <citation type="journal article" date="2012" name="Stand. Genomic Sci.">
        <title>Complete genome sequencing and analysis of Saprospira grandis str. Lewin, a predatory marine bacterium.</title>
        <authorList>
            <person name="Saw J.H."/>
            <person name="Yuryev A."/>
            <person name="Kanbe M."/>
            <person name="Hou S."/>
            <person name="Young A.G."/>
            <person name="Aizawa S."/>
            <person name="Alam M."/>
        </authorList>
    </citation>
    <scope>NUCLEOTIDE SEQUENCE [LARGE SCALE GENOMIC DNA]</scope>
    <source>
        <strain evidence="2 3">Lewin</strain>
    </source>
</reference>
<organism evidence="2 3">
    <name type="scientific">Saprospira grandis (strain Lewin)</name>
    <dbReference type="NCBI Taxonomy" id="984262"/>
    <lineage>
        <taxon>Bacteria</taxon>
        <taxon>Pseudomonadati</taxon>
        <taxon>Bacteroidota</taxon>
        <taxon>Saprospiria</taxon>
        <taxon>Saprospirales</taxon>
        <taxon>Saprospiraceae</taxon>
        <taxon>Saprospira</taxon>
    </lineage>
</organism>
<evidence type="ECO:0008006" key="4">
    <source>
        <dbReference type="Google" id="ProtNLM"/>
    </source>
</evidence>
<dbReference type="KEGG" id="sgn:SGRA_3702"/>
<sequence>MSNLLPKKLAQFTALFLLLLGSFFVLIMLNIALPYLLPPFPTDIDFLANKEDYLTQDAFYMSAFYTHITSSCLVLALGLPLFWPYFLQKFPLWHRRLGRYYSYLLLFLAAPSGLIMAFSGSGGIWAKVAFVCQALLWWALTAQAFRLALAKNFRGHAAFMIRSYAFSLSAISLRLFSYLISYLRYQYDIPCPSESFPYLCFPQIYVFEAWGSWLFNALIAEILIAKGLIRLYLGPKMN</sequence>
<feature type="transmembrane region" description="Helical" evidence="1">
    <location>
        <begin position="213"/>
        <end position="233"/>
    </location>
</feature>
<keyword evidence="1" id="KW-1133">Transmembrane helix</keyword>
<dbReference type="eggNOG" id="COG5395">
    <property type="taxonomic scope" value="Bacteria"/>
</dbReference>
<protein>
    <recommendedName>
        <fullName evidence="4">DUF2306 domain-containing protein</fullName>
    </recommendedName>
</protein>
<evidence type="ECO:0000313" key="3">
    <source>
        <dbReference type="Proteomes" id="UP000007519"/>
    </source>
</evidence>
<gene>
    <name evidence="2" type="ordered locus">SGRA_3702</name>
</gene>
<dbReference type="HOGENOM" id="CLU_078522_2_0_10"/>
<dbReference type="Proteomes" id="UP000007519">
    <property type="component" value="Chromosome"/>
</dbReference>
<evidence type="ECO:0000313" key="2">
    <source>
        <dbReference type="EMBL" id="AFC26423.1"/>
    </source>
</evidence>
<proteinExistence type="predicted"/>
<dbReference type="Pfam" id="PF10067">
    <property type="entry name" value="DUF2306"/>
    <property type="match status" value="1"/>
</dbReference>
<keyword evidence="1" id="KW-0812">Transmembrane</keyword>
<feature type="transmembrane region" description="Helical" evidence="1">
    <location>
        <begin position="161"/>
        <end position="180"/>
    </location>
</feature>
<accession>H6L6Z3</accession>
<keyword evidence="3" id="KW-1185">Reference proteome</keyword>
<keyword evidence="1" id="KW-0472">Membrane</keyword>
<feature type="transmembrane region" description="Helical" evidence="1">
    <location>
        <begin position="64"/>
        <end position="88"/>
    </location>
</feature>
<dbReference type="STRING" id="984262.SGRA_3702"/>
<feature type="transmembrane region" description="Helical" evidence="1">
    <location>
        <begin position="100"/>
        <end position="118"/>
    </location>
</feature>
<feature type="transmembrane region" description="Helical" evidence="1">
    <location>
        <begin position="124"/>
        <end position="149"/>
    </location>
</feature>
<feature type="transmembrane region" description="Helical" evidence="1">
    <location>
        <begin position="12"/>
        <end position="37"/>
    </location>
</feature>
<name>H6L6Z3_SAPGL</name>
<evidence type="ECO:0000256" key="1">
    <source>
        <dbReference type="SAM" id="Phobius"/>
    </source>
</evidence>
<dbReference type="AlphaFoldDB" id="H6L6Z3"/>
<dbReference type="OrthoDB" id="195502at2"/>
<dbReference type="EMBL" id="CP002831">
    <property type="protein sequence ID" value="AFC26423.1"/>
    <property type="molecule type" value="Genomic_DNA"/>
</dbReference>
<dbReference type="RefSeq" id="WP_015694013.1">
    <property type="nucleotide sequence ID" value="NC_016940.1"/>
</dbReference>